<protein>
    <submittedName>
        <fullName evidence="5">Phosphonopyruvate decarboxylase</fullName>
    </submittedName>
</protein>
<dbReference type="Pfam" id="PF02775">
    <property type="entry name" value="TPP_enzyme_C"/>
    <property type="match status" value="1"/>
</dbReference>
<dbReference type="OrthoDB" id="9785953at2"/>
<feature type="region of interest" description="Disordered" evidence="3">
    <location>
        <begin position="228"/>
        <end position="249"/>
    </location>
</feature>
<keyword evidence="1" id="KW-0210">Decarboxylase</keyword>
<dbReference type="CDD" id="cd07035">
    <property type="entry name" value="TPP_PYR_POX_like"/>
    <property type="match status" value="1"/>
</dbReference>
<dbReference type="GO" id="GO:0044281">
    <property type="term" value="P:small molecule metabolic process"/>
    <property type="evidence" value="ECO:0007669"/>
    <property type="project" value="UniProtKB-ARBA"/>
</dbReference>
<dbReference type="InterPro" id="IPR029061">
    <property type="entry name" value="THDP-binding"/>
</dbReference>
<evidence type="ECO:0000256" key="1">
    <source>
        <dbReference type="ARBA" id="ARBA00022793"/>
    </source>
</evidence>
<dbReference type="GO" id="GO:0030976">
    <property type="term" value="F:thiamine pyrophosphate binding"/>
    <property type="evidence" value="ECO:0007669"/>
    <property type="project" value="InterPro"/>
</dbReference>
<keyword evidence="5" id="KW-0670">Pyruvate</keyword>
<dbReference type="Proteomes" id="UP000029733">
    <property type="component" value="Unassembled WGS sequence"/>
</dbReference>
<keyword evidence="2" id="KW-0456">Lyase</keyword>
<dbReference type="STRING" id="1677920.LS71_09010"/>
<feature type="domain" description="Thiamine pyrophosphate enzyme TPP-binding" evidence="4">
    <location>
        <begin position="311"/>
        <end position="422"/>
    </location>
</feature>
<dbReference type="SUPFAM" id="SSF52518">
    <property type="entry name" value="Thiamin diphosphate-binding fold (THDP-binding)"/>
    <property type="match status" value="1"/>
</dbReference>
<dbReference type="InterPro" id="IPR051818">
    <property type="entry name" value="TPP_dependent_decarboxylase"/>
</dbReference>
<dbReference type="GO" id="GO:0016831">
    <property type="term" value="F:carboxy-lyase activity"/>
    <property type="evidence" value="ECO:0007669"/>
    <property type="project" value="UniProtKB-KW"/>
</dbReference>
<evidence type="ECO:0000313" key="5">
    <source>
        <dbReference type="EMBL" id="TLD94896.1"/>
    </source>
</evidence>
<organism evidence="5 6">
    <name type="scientific">Helicobacter jaachi</name>
    <dbReference type="NCBI Taxonomy" id="1677920"/>
    <lineage>
        <taxon>Bacteria</taxon>
        <taxon>Pseudomonadati</taxon>
        <taxon>Campylobacterota</taxon>
        <taxon>Epsilonproteobacteria</taxon>
        <taxon>Campylobacterales</taxon>
        <taxon>Helicobacteraceae</taxon>
        <taxon>Helicobacter</taxon>
    </lineage>
</organism>
<evidence type="ECO:0000256" key="2">
    <source>
        <dbReference type="ARBA" id="ARBA00023239"/>
    </source>
</evidence>
<dbReference type="Gene3D" id="3.40.50.970">
    <property type="match status" value="2"/>
</dbReference>
<keyword evidence="6" id="KW-1185">Reference proteome</keyword>
<name>A0A4U8T5P9_9HELI</name>
<dbReference type="PANTHER" id="PTHR42818:SF1">
    <property type="entry name" value="SULFOPYRUVATE DECARBOXYLASE"/>
    <property type="match status" value="1"/>
</dbReference>
<dbReference type="PANTHER" id="PTHR42818">
    <property type="entry name" value="SULFOPYRUVATE DECARBOXYLASE SUBUNIT ALPHA"/>
    <property type="match status" value="1"/>
</dbReference>
<dbReference type="InterPro" id="IPR011766">
    <property type="entry name" value="TPP_enzyme_TPP-bd"/>
</dbReference>
<evidence type="ECO:0000256" key="3">
    <source>
        <dbReference type="SAM" id="MobiDB-lite"/>
    </source>
</evidence>
<dbReference type="EMBL" id="JRPR02000014">
    <property type="protein sequence ID" value="TLD94896.1"/>
    <property type="molecule type" value="Genomic_DNA"/>
</dbReference>
<comment type="caution">
    <text evidence="5">The sequence shown here is derived from an EMBL/GenBank/DDBJ whole genome shotgun (WGS) entry which is preliminary data.</text>
</comment>
<gene>
    <name evidence="5" type="ORF">LS71_008940</name>
</gene>
<dbReference type="RefSeq" id="WP_034356893.1">
    <property type="nucleotide sequence ID" value="NZ_JRPR02000014.1"/>
</dbReference>
<proteinExistence type="predicted"/>
<evidence type="ECO:0000259" key="4">
    <source>
        <dbReference type="Pfam" id="PF02775"/>
    </source>
</evidence>
<sequence length="463" mass="50352">MIETQKFVDLMFELGLNRVSGVPCSYLSALINCCINANRFIMANNEGEAIAIASGISLCGMDSIESKNLQNLDSKKSAQNYQKDDDFYGVVLMQNSGLSNALSPLTSLNHTFKIPILCFVSLRGEPNEKGENTDEPQHELLGKITHKLLETCEIKYEFLSTNFSDAMGQLKRAKATLQSGESFVFIVRKGTFSDVPLDSVKRQGTTLSQINIDGRAAQTLKASSGWGIAKGEGATSPNSSPSPFAKEKNNNIMTKQTSFDVNLDSIESKLPSRLQALKIVQDLGKNCVILATTGKCGRELYELGDRANQLYMVGSMGCVGALGLGIALASSKKVIAIDGDSALLMRLGSLAANAYYTRNQGNFCHILLDNHSHDSTGGQDNLSPFVDFALVARACGYKNVCVAKDLSEFERALSEFIESKSDKKGAFFIYLRIAKGSKKELGRPKITPPQVAMRLAKFIESNL</sequence>
<evidence type="ECO:0000313" key="6">
    <source>
        <dbReference type="Proteomes" id="UP000029733"/>
    </source>
</evidence>
<dbReference type="AlphaFoldDB" id="A0A4U8T5P9"/>
<accession>A0A4U8T5P9</accession>
<reference evidence="5 6" key="1">
    <citation type="journal article" date="2014" name="Genome Announc.">
        <title>Draft genome sequences of eight enterohepatic helicobacter species isolated from both laboratory and wild rodents.</title>
        <authorList>
            <person name="Sheh A."/>
            <person name="Shen Z."/>
            <person name="Fox J.G."/>
        </authorList>
    </citation>
    <scope>NUCLEOTIDE SEQUENCE [LARGE SCALE GENOMIC DNA]</scope>
    <source>
        <strain evidence="5 6">MIT 09-6949</strain>
    </source>
</reference>